<dbReference type="EMBL" id="KU529794">
    <property type="protein sequence ID" value="AMQ36056.1"/>
    <property type="molecule type" value="Genomic_DNA"/>
</dbReference>
<evidence type="ECO:0000313" key="3">
    <source>
        <dbReference type="EMBL" id="AMQ35939.1"/>
    </source>
</evidence>
<evidence type="ECO:0000313" key="5">
    <source>
        <dbReference type="EMBL" id="QKV50254.1"/>
    </source>
</evidence>
<protein>
    <submittedName>
        <fullName evidence="1 5">ORF93 protein</fullName>
    </submittedName>
    <submittedName>
        <fullName evidence="2">PxGV-Korf93 protein</fullName>
    </submittedName>
    <submittedName>
        <fullName evidence="3">PxGV-Morf93 protein</fullName>
    </submittedName>
    <submittedName>
        <fullName evidence="4">PxGV-Torf93 protein</fullName>
    </submittedName>
</protein>
<reference evidence="1" key="1">
    <citation type="submission" date="2016-01" db="EMBL/GenBank/DDBJ databases">
        <title>Complete Genome Sequences of Four Plutella xylostella Granulovirus Isolates.</title>
        <authorList>
            <person name="Spence R.J."/>
            <person name="Noune C."/>
            <person name="Hauxwell C."/>
        </authorList>
    </citation>
    <scope>NUCLEOTIDE SEQUENCE</scope>
    <source>
        <strain evidence="1">PxGV_C</strain>
        <strain evidence="2">PxGV_K</strain>
        <strain evidence="3">PxGV_M</strain>
        <strain evidence="4">PxGV_T</strain>
    </source>
</reference>
<evidence type="ECO:0000313" key="4">
    <source>
        <dbReference type="EMBL" id="AMQ36056.1"/>
    </source>
</evidence>
<sequence length="337" mass="39090">MSGKRASNETMTVGGKKALLSSEERVESKKTIRINNKNVYALKIYEAQCTRLIQDKDLFDKIEIGKTYEFTFEKLNNQRLFYIVAYKEMEREERPLCDEVTDKDFTEGKYLKIKGYVVAFYEQPRTNAFSNVRVILCVKKSGLYVQCCMIVDLNSTKLFNFTTEDNNERVTAAFRYFDKMVNICHVFDVKCAEFHVDKDTVQRFNMDINGTIEKGDEDQDADMTECINISCAGTKHYRVIKIKKIVTNVVTYTSKSGQPSSMYKFEIKTEDDEAITACFFINKTLSEEKTIELESLDCNLKDGDEIRVVMYKKFNDNNYVIVSIMCINETEMYTVIV</sequence>
<organism evidence="1">
    <name type="scientific">Plutella xylostella granulovirus</name>
    <dbReference type="NCBI Taxonomy" id="98383"/>
    <lineage>
        <taxon>Viruses</taxon>
        <taxon>Viruses incertae sedis</taxon>
        <taxon>Naldaviricetes</taxon>
        <taxon>Lefavirales</taxon>
        <taxon>Baculoviridae</taxon>
        <taxon>Betabaculovirus</taxon>
        <taxon>Betabaculovirus pluxylostellae</taxon>
    </lineage>
</organism>
<accession>A0A142DVT7</accession>
<gene>
    <name evidence="1" type="primary">PxGV-Corf93</name>
    <name evidence="5" type="synonym">ORF93</name>
    <name evidence="2" type="synonym">PxGV-Korf93</name>
    <name evidence="3" type="synonym">PxGV-Morf93</name>
    <name evidence="4" type="synonym">PxGV-Torf93</name>
</gene>
<reference evidence="5" key="2">
    <citation type="submission" date="2019-06" db="EMBL/GenBank/DDBJ databases">
        <title>Plutella xylostella granulovirus.</title>
        <authorList>
            <person name="Li L."/>
            <person name="Zhang M."/>
        </authorList>
    </citation>
    <scope>NUCLEOTIDE SEQUENCE</scope>
    <source>
        <strain evidence="5">PlxyGV_NW</strain>
    </source>
</reference>
<dbReference type="EMBL" id="KU529791">
    <property type="protein sequence ID" value="AMQ35705.1"/>
    <property type="molecule type" value="Genomic_DNA"/>
</dbReference>
<dbReference type="EMBL" id="MN099286">
    <property type="protein sequence ID" value="QKV50254.1"/>
    <property type="molecule type" value="Genomic_DNA"/>
</dbReference>
<dbReference type="EMBL" id="KU529793">
    <property type="protein sequence ID" value="AMQ35939.1"/>
    <property type="molecule type" value="Genomic_DNA"/>
</dbReference>
<evidence type="ECO:0000313" key="1">
    <source>
        <dbReference type="EMBL" id="AMQ35705.1"/>
    </source>
</evidence>
<proteinExistence type="predicted"/>
<evidence type="ECO:0000313" key="2">
    <source>
        <dbReference type="EMBL" id="AMQ35822.1"/>
    </source>
</evidence>
<dbReference type="EMBL" id="KU529792">
    <property type="protein sequence ID" value="AMQ35822.1"/>
    <property type="molecule type" value="Genomic_DNA"/>
</dbReference>
<name>A0A142DVT7_9BBAC</name>